<dbReference type="InterPro" id="IPR001173">
    <property type="entry name" value="Glyco_trans_2-like"/>
</dbReference>
<dbReference type="AlphaFoldDB" id="A0A1G7WSB9"/>
<organism evidence="2 3">
    <name type="scientific">Winogradskyella thalassocola</name>
    <dbReference type="NCBI Taxonomy" id="262004"/>
    <lineage>
        <taxon>Bacteria</taxon>
        <taxon>Pseudomonadati</taxon>
        <taxon>Bacteroidota</taxon>
        <taxon>Flavobacteriia</taxon>
        <taxon>Flavobacteriales</taxon>
        <taxon>Flavobacteriaceae</taxon>
        <taxon>Winogradskyella</taxon>
    </lineage>
</organism>
<dbReference type="Proteomes" id="UP000199492">
    <property type="component" value="Unassembled WGS sequence"/>
</dbReference>
<dbReference type="EMBL" id="FNCZ01000001">
    <property type="protein sequence ID" value="SDG74875.1"/>
    <property type="molecule type" value="Genomic_DNA"/>
</dbReference>
<proteinExistence type="predicted"/>
<dbReference type="SUPFAM" id="SSF53448">
    <property type="entry name" value="Nucleotide-diphospho-sugar transferases"/>
    <property type="match status" value="1"/>
</dbReference>
<name>A0A1G7WSB9_9FLAO</name>
<dbReference type="Pfam" id="PF00535">
    <property type="entry name" value="Glycos_transf_2"/>
    <property type="match status" value="1"/>
</dbReference>
<dbReference type="InterPro" id="IPR029044">
    <property type="entry name" value="Nucleotide-diphossugar_trans"/>
</dbReference>
<protein>
    <submittedName>
        <fullName evidence="2">Glycosyltransferase involved in cell wall bisynthesis</fullName>
    </submittedName>
</protein>
<dbReference type="STRING" id="262004.SAMN04489796_101475"/>
<reference evidence="3" key="1">
    <citation type="submission" date="2016-10" db="EMBL/GenBank/DDBJ databases">
        <authorList>
            <person name="Varghese N."/>
            <person name="Submissions S."/>
        </authorList>
    </citation>
    <scope>NUCLEOTIDE SEQUENCE [LARGE SCALE GENOMIC DNA]</scope>
    <source>
        <strain evidence="3">DSM 15363</strain>
    </source>
</reference>
<dbReference type="PANTHER" id="PTHR22916:SF3">
    <property type="entry name" value="UDP-GLCNAC:BETAGAL BETA-1,3-N-ACETYLGLUCOSAMINYLTRANSFERASE-LIKE PROTEIN 1"/>
    <property type="match status" value="1"/>
</dbReference>
<gene>
    <name evidence="2" type="ORF">SAMN04489796_101475</name>
</gene>
<keyword evidence="2" id="KW-0808">Transferase</keyword>
<accession>A0A1G7WSB9</accession>
<evidence type="ECO:0000259" key="1">
    <source>
        <dbReference type="Pfam" id="PF00535"/>
    </source>
</evidence>
<dbReference type="GO" id="GO:0016758">
    <property type="term" value="F:hexosyltransferase activity"/>
    <property type="evidence" value="ECO:0007669"/>
    <property type="project" value="UniProtKB-ARBA"/>
</dbReference>
<dbReference type="RefSeq" id="WP_092465977.1">
    <property type="nucleotide sequence ID" value="NZ_FNCZ01000001.1"/>
</dbReference>
<dbReference type="PANTHER" id="PTHR22916">
    <property type="entry name" value="GLYCOSYLTRANSFERASE"/>
    <property type="match status" value="1"/>
</dbReference>
<dbReference type="Gene3D" id="3.90.550.10">
    <property type="entry name" value="Spore Coat Polysaccharide Biosynthesis Protein SpsA, Chain A"/>
    <property type="match status" value="1"/>
</dbReference>
<feature type="domain" description="Glycosyltransferase 2-like" evidence="1">
    <location>
        <begin position="6"/>
        <end position="136"/>
    </location>
</feature>
<keyword evidence="3" id="KW-1185">Reference proteome</keyword>
<dbReference type="OrthoDB" id="9815829at2"/>
<evidence type="ECO:0000313" key="3">
    <source>
        <dbReference type="Proteomes" id="UP000199492"/>
    </source>
</evidence>
<evidence type="ECO:0000313" key="2">
    <source>
        <dbReference type="EMBL" id="SDG74875.1"/>
    </source>
</evidence>
<sequence>MQPLVSIITPMYNNANVIKKTINSVLSQTYAHWELLLVDDASSDQIKAILKPFTESDSRIKLFTHKDNKGAAEARNLGTKMATGNYIAFLDADDLWATNKLQLQVAQMQNNITDVSFGSYEWIDEENQALNKKVHALPQLEFGKLLKANYIGNLTGMYNSEKLGKIYTKDLKKRQDWLLWLEALKRSDKPAIGIQETIAYYRITKGSLSSNKTNLIKHNFNVYRKGLGFSNVKSLVYLIQFLFEHLFVKKRLIQPIASK</sequence>